<reference evidence="2" key="1">
    <citation type="submission" date="2016-09" db="EMBL/GenBank/DDBJ databases">
        <title>Genomics of Clostridium taeniosporum, an organism which forms endospores with ribbon-like appendages.</title>
        <authorList>
            <person name="Walker J.R."/>
        </authorList>
    </citation>
    <scope>NUCLEOTIDE SEQUENCE [LARGE SCALE GENOMIC DNA]</scope>
    <source>
        <strain evidence="2">1/k</strain>
    </source>
</reference>
<protein>
    <submittedName>
        <fullName evidence="1">Uncharacterized protein</fullName>
    </submittedName>
</protein>
<dbReference type="KEGG" id="ctae:BGI42_08595"/>
<dbReference type="EMBL" id="CP017253">
    <property type="protein sequence ID" value="AOR23780.1"/>
    <property type="molecule type" value="Genomic_DNA"/>
</dbReference>
<dbReference type="RefSeq" id="WP_069679928.1">
    <property type="nucleotide sequence ID" value="NZ_CP017253.2"/>
</dbReference>
<sequence>MKNCDNINYDYYVPMGKPGSLVAKIPVILTYFEYSFPLYFKLHTKNYIDLNNNNPKNTRVIIDNIQLNKNKQLIIDGTFIKNIKYSDTPNSKSNIKSHIKSGIVKTPIKQTLNVNFLHEPNLPKDNGDIFKKHKMHGIKYTIDYIKVANSSYTVTNHTYINRIVLSIKLCLSQVQNVFIPEPEGNFSLLNKKSPLFKYTGSNCEDLYVVGYNQDKGLIADYASNISQ</sequence>
<dbReference type="Proteomes" id="UP000094652">
    <property type="component" value="Chromosome"/>
</dbReference>
<dbReference type="OrthoDB" id="1913122at2"/>
<evidence type="ECO:0000313" key="2">
    <source>
        <dbReference type="Proteomes" id="UP000094652"/>
    </source>
</evidence>
<keyword evidence="2" id="KW-1185">Reference proteome</keyword>
<accession>A0A1D7XKS9</accession>
<name>A0A1D7XKS9_9CLOT</name>
<proteinExistence type="predicted"/>
<dbReference type="AlphaFoldDB" id="A0A1D7XKS9"/>
<organism evidence="1 2">
    <name type="scientific">Clostridium taeniosporum</name>
    <dbReference type="NCBI Taxonomy" id="394958"/>
    <lineage>
        <taxon>Bacteria</taxon>
        <taxon>Bacillati</taxon>
        <taxon>Bacillota</taxon>
        <taxon>Clostridia</taxon>
        <taxon>Eubacteriales</taxon>
        <taxon>Clostridiaceae</taxon>
        <taxon>Clostridium</taxon>
    </lineage>
</organism>
<gene>
    <name evidence="1" type="ORF">BGI42_08595</name>
</gene>
<evidence type="ECO:0000313" key="1">
    <source>
        <dbReference type="EMBL" id="AOR23780.1"/>
    </source>
</evidence>